<evidence type="ECO:0000313" key="5">
    <source>
        <dbReference type="Proteomes" id="UP000000311"/>
    </source>
</evidence>
<evidence type="ECO:0000256" key="2">
    <source>
        <dbReference type="ARBA" id="ARBA00022676"/>
    </source>
</evidence>
<comment type="similarity">
    <text evidence="1">Belongs to the UDP-glycosyltransferase family.</text>
</comment>
<dbReference type="PANTHER" id="PTHR48043">
    <property type="entry name" value="EG:EG0003.4 PROTEIN-RELATED"/>
    <property type="match status" value="1"/>
</dbReference>
<evidence type="ECO:0000256" key="1">
    <source>
        <dbReference type="ARBA" id="ARBA00009995"/>
    </source>
</evidence>
<dbReference type="Proteomes" id="UP000000311">
    <property type="component" value="Unassembled WGS sequence"/>
</dbReference>
<gene>
    <name evidence="4" type="ORF">EAG_00297</name>
</gene>
<name>E2AZ27_CAMFO</name>
<accession>E2AZ27</accession>
<dbReference type="AlphaFoldDB" id="E2AZ27"/>
<dbReference type="PANTHER" id="PTHR48043:SF159">
    <property type="entry name" value="EG:EG0003.4 PROTEIN-RELATED"/>
    <property type="match status" value="1"/>
</dbReference>
<dbReference type="EMBL" id="GL444073">
    <property type="protein sequence ID" value="EFN61312.1"/>
    <property type="molecule type" value="Genomic_DNA"/>
</dbReference>
<proteinExistence type="inferred from homology"/>
<protein>
    <submittedName>
        <fullName evidence="4">Ecdysteroid UDP-glucosyltransferase</fullName>
    </submittedName>
</protein>
<dbReference type="Pfam" id="PF00201">
    <property type="entry name" value="UDPGT"/>
    <property type="match status" value="1"/>
</dbReference>
<dbReference type="SUPFAM" id="SSF53756">
    <property type="entry name" value="UDP-Glycosyltransferase/glycogen phosphorylase"/>
    <property type="match status" value="1"/>
</dbReference>
<dbReference type="Gene3D" id="3.40.50.2000">
    <property type="entry name" value="Glycogen Phosphorylase B"/>
    <property type="match status" value="1"/>
</dbReference>
<evidence type="ECO:0000313" key="4">
    <source>
        <dbReference type="EMBL" id="EFN61312.1"/>
    </source>
</evidence>
<feature type="non-terminal residue" evidence="4">
    <location>
        <position position="99"/>
    </location>
</feature>
<feature type="non-terminal residue" evidence="4">
    <location>
        <position position="1"/>
    </location>
</feature>
<keyword evidence="5" id="KW-1185">Reference proteome</keyword>
<dbReference type="OrthoDB" id="5835829at2759"/>
<dbReference type="GO" id="GO:0008194">
    <property type="term" value="F:UDP-glycosyltransferase activity"/>
    <property type="evidence" value="ECO:0007669"/>
    <property type="project" value="InterPro"/>
</dbReference>
<dbReference type="InParanoid" id="E2AZ27"/>
<keyword evidence="2" id="KW-0328">Glycosyltransferase</keyword>
<reference evidence="4 5" key="1">
    <citation type="journal article" date="2010" name="Science">
        <title>Genomic comparison of the ants Camponotus floridanus and Harpegnathos saltator.</title>
        <authorList>
            <person name="Bonasio R."/>
            <person name="Zhang G."/>
            <person name="Ye C."/>
            <person name="Mutti N.S."/>
            <person name="Fang X."/>
            <person name="Qin N."/>
            <person name="Donahue G."/>
            <person name="Yang P."/>
            <person name="Li Q."/>
            <person name="Li C."/>
            <person name="Zhang P."/>
            <person name="Huang Z."/>
            <person name="Berger S.L."/>
            <person name="Reinberg D."/>
            <person name="Wang J."/>
            <person name="Liebig J."/>
        </authorList>
    </citation>
    <scope>NUCLEOTIDE SEQUENCE [LARGE SCALE GENOMIC DNA]</scope>
    <source>
        <strain evidence="5">C129</strain>
    </source>
</reference>
<dbReference type="InterPro" id="IPR050271">
    <property type="entry name" value="UDP-glycosyltransferase"/>
</dbReference>
<evidence type="ECO:0000256" key="3">
    <source>
        <dbReference type="ARBA" id="ARBA00022679"/>
    </source>
</evidence>
<keyword evidence="3 4" id="KW-0808">Transferase</keyword>
<organism evidence="5">
    <name type="scientific">Camponotus floridanus</name>
    <name type="common">Florida carpenter ant</name>
    <dbReference type="NCBI Taxonomy" id="104421"/>
    <lineage>
        <taxon>Eukaryota</taxon>
        <taxon>Metazoa</taxon>
        <taxon>Ecdysozoa</taxon>
        <taxon>Arthropoda</taxon>
        <taxon>Hexapoda</taxon>
        <taxon>Insecta</taxon>
        <taxon>Pterygota</taxon>
        <taxon>Neoptera</taxon>
        <taxon>Endopterygota</taxon>
        <taxon>Hymenoptera</taxon>
        <taxon>Apocrita</taxon>
        <taxon>Aculeata</taxon>
        <taxon>Formicoidea</taxon>
        <taxon>Formicidae</taxon>
        <taxon>Formicinae</taxon>
        <taxon>Camponotus</taxon>
    </lineage>
</organism>
<dbReference type="STRING" id="104421.E2AZ27"/>
<dbReference type="OMA" id="SSLMNWN"/>
<sequence>QDLQKTLDDAKEGFIYFSLGSNVRGEYLSDERRNMFLKTFEKLSYIVLWKFESDLPNKPNNVIIRNWLPQHAVLAHPNIRLFIYQGGLQSTEETIENGV</sequence>
<dbReference type="InterPro" id="IPR002213">
    <property type="entry name" value="UDP_glucos_trans"/>
</dbReference>